<evidence type="ECO:0000256" key="3">
    <source>
        <dbReference type="ARBA" id="ARBA00019114"/>
    </source>
</evidence>
<proteinExistence type="predicted"/>
<organism evidence="10">
    <name type="scientific">Aerophobetes bacterium</name>
    <dbReference type="NCBI Taxonomy" id="2030807"/>
    <lineage>
        <taxon>Bacteria</taxon>
        <taxon>Candidatus Aerophobota</taxon>
    </lineage>
</organism>
<dbReference type="AlphaFoldDB" id="A0A7V5HXW8"/>
<dbReference type="Pfam" id="PF01336">
    <property type="entry name" value="tRNA_anti-codon"/>
    <property type="match status" value="1"/>
</dbReference>
<dbReference type="NCBIfam" id="NF004226">
    <property type="entry name" value="PRK05673.1"/>
    <property type="match status" value="1"/>
</dbReference>
<name>A0A7V5HXW8_UNCAE</name>
<keyword evidence="6" id="KW-0235">DNA replication</keyword>
<dbReference type="EMBL" id="DRTT01000010">
    <property type="protein sequence ID" value="HHF97955.1"/>
    <property type="molecule type" value="Genomic_DNA"/>
</dbReference>
<dbReference type="InterPro" id="IPR012340">
    <property type="entry name" value="NA-bd_OB-fold"/>
</dbReference>
<dbReference type="SUPFAM" id="SSF89550">
    <property type="entry name" value="PHP domain-like"/>
    <property type="match status" value="1"/>
</dbReference>
<comment type="catalytic activity">
    <reaction evidence="8">
        <text>DNA(n) + a 2'-deoxyribonucleoside 5'-triphosphate = DNA(n+1) + diphosphate</text>
        <dbReference type="Rhea" id="RHEA:22508"/>
        <dbReference type="Rhea" id="RHEA-COMP:17339"/>
        <dbReference type="Rhea" id="RHEA-COMP:17340"/>
        <dbReference type="ChEBI" id="CHEBI:33019"/>
        <dbReference type="ChEBI" id="CHEBI:61560"/>
        <dbReference type="ChEBI" id="CHEBI:173112"/>
        <dbReference type="EC" id="2.7.7.7"/>
    </reaction>
</comment>
<dbReference type="GO" id="GO:0008408">
    <property type="term" value="F:3'-5' exonuclease activity"/>
    <property type="evidence" value="ECO:0007669"/>
    <property type="project" value="InterPro"/>
</dbReference>
<dbReference type="GO" id="GO:0005737">
    <property type="term" value="C:cytoplasm"/>
    <property type="evidence" value="ECO:0007669"/>
    <property type="project" value="UniProtKB-SubCell"/>
</dbReference>
<dbReference type="Gene3D" id="1.10.10.1600">
    <property type="entry name" value="Bacterial DNA polymerase III alpha subunit, thumb domain"/>
    <property type="match status" value="1"/>
</dbReference>
<dbReference type="Pfam" id="PF02811">
    <property type="entry name" value="PHP"/>
    <property type="match status" value="1"/>
</dbReference>
<sequence length="1145" mass="130310">MPYFVHLHTHSDYSLLDGACNISQLIERASQLNMPALALTDHGNVFGAIEFYEAALQKGIKPIIGCEVYVAPYSRFKKRRIKGEDVAYHLTLLCKNEQGYKNLMELVSKGFTEGFYYNPRVDKALLSELKEGIIALSGCIKGEIPSLLLKGEVEKACKVAKEFREIYGDDFYLEIQDNGLEEQKEVNRGLIQISKELSIPLVATNDIHYLDREDARAQEVLICIQTGKTLDDANRLKFSSSELYFRTAEEMLERFEDLKEAVYMSGEISEKCNLTLEKGKVYLPVYTPPDGSSLVDYLKRLCEEGIKRRYSSPSREVIERLNYELDVISDMGYAGYFLIVWDFIRYAREKDILIGPGRGSVAGSLVAYLLGITEIDPLKYGLIFERFLNPERKTLPDIDIDIQDNRRGEVIEYVKKKYGEENVAQIITFGTMAARAAIRDVGRVLGMPYTFVDKIAKLIPPNTRLSRAIENSPELQELIAKDEKVKTLFEIAQRIEGLTRHASTHAAGLVIAPGKLTHYTPLYKTNKDEITTQYDMRSLEAIGLLKMDFLGLKTLNVIKETIELVRKYKGKNIDLENIPLDDAPTYRMLSRGETAGLFQLESRGMQDLLKRLKPEKFEDIIAVLALYRPGPLQSGMVDEFIKRKNKESRVDYFHPKLKSILEETYGVILYQEQVMQIANELAGFSLGEADILRRAMGKKIPELMEEQRGKFIKGAIERGVERKIAEKIFDIMAHFSGYGFNKSHSTGYALISYQTAFLKANYPLEFMAALLTSEKDNTDKLTYYMSECHRMGIKVLPPDINQSWANFTVVDKKDTSSKKKSQKEKIRFGLTAIKNVGEAAISSILEERERNGKFKSIFDFCRRVDLRVVNKKVLESLIKCGAFDSLPGSRAQKLAVIDQAVEKAAMINREKEKGQLSLFGEREEKDEVDLPHVKDVSRKTKLNWEKELLGVYLSGHPLDGYRKRVSVCSTHSVAQLKQLEDGQRVRIGGVINTLSLKRDKKGKPMAFFILEDPESEVEVVVFAKVYEEFSSFIREGEIVIVEGRVDATSDPPKVVANHILTFSSLDNKSCEFHIRINPENWKKSRLEKLKSLLNERKGKNSVYLHFEGNGQNIVIKSKSLKVEFSEEIISEVEELMGKERCCWIN</sequence>
<evidence type="ECO:0000256" key="2">
    <source>
        <dbReference type="ARBA" id="ARBA00012417"/>
    </source>
</evidence>
<dbReference type="Pfam" id="PF17657">
    <property type="entry name" value="DNA_pol3_finger"/>
    <property type="match status" value="1"/>
</dbReference>
<dbReference type="Pfam" id="PF07733">
    <property type="entry name" value="DNA_pol3_alpha"/>
    <property type="match status" value="1"/>
</dbReference>
<dbReference type="InterPro" id="IPR041931">
    <property type="entry name" value="DNA_pol3_alpha_thumb_dom"/>
</dbReference>
<dbReference type="InterPro" id="IPR004805">
    <property type="entry name" value="DnaE2/DnaE/PolC"/>
</dbReference>
<keyword evidence="5 10" id="KW-0548">Nucleotidyltransferase</keyword>
<evidence type="ECO:0000259" key="9">
    <source>
        <dbReference type="SMART" id="SM00481"/>
    </source>
</evidence>
<dbReference type="Proteomes" id="UP000886070">
    <property type="component" value="Unassembled WGS sequence"/>
</dbReference>
<dbReference type="InterPro" id="IPR016195">
    <property type="entry name" value="Pol/histidinol_Pase-like"/>
</dbReference>
<dbReference type="NCBIfam" id="TIGR00594">
    <property type="entry name" value="polc"/>
    <property type="match status" value="1"/>
</dbReference>
<dbReference type="Gene3D" id="2.40.50.140">
    <property type="entry name" value="Nucleic acid-binding proteins"/>
    <property type="match status" value="1"/>
</dbReference>
<accession>A0A7V5HXW8</accession>
<evidence type="ECO:0000256" key="4">
    <source>
        <dbReference type="ARBA" id="ARBA00022679"/>
    </source>
</evidence>
<evidence type="ECO:0000256" key="8">
    <source>
        <dbReference type="ARBA" id="ARBA00049244"/>
    </source>
</evidence>
<evidence type="ECO:0000313" key="10">
    <source>
        <dbReference type="EMBL" id="HHF97955.1"/>
    </source>
</evidence>
<dbReference type="CDD" id="cd12113">
    <property type="entry name" value="PHP_PolIIIA_DnaE3"/>
    <property type="match status" value="1"/>
</dbReference>
<evidence type="ECO:0000256" key="5">
    <source>
        <dbReference type="ARBA" id="ARBA00022695"/>
    </source>
</evidence>
<dbReference type="EC" id="2.7.7.7" evidence="2"/>
<dbReference type="NCBIfam" id="NF005298">
    <property type="entry name" value="PRK06826.1"/>
    <property type="match status" value="1"/>
</dbReference>
<dbReference type="GO" id="GO:0003676">
    <property type="term" value="F:nucleic acid binding"/>
    <property type="evidence" value="ECO:0007669"/>
    <property type="project" value="InterPro"/>
</dbReference>
<comment type="caution">
    <text evidence="10">The sequence shown here is derived from an EMBL/GenBank/DDBJ whole genome shotgun (WGS) entry which is preliminary data.</text>
</comment>
<evidence type="ECO:0000256" key="1">
    <source>
        <dbReference type="ARBA" id="ARBA00004496"/>
    </source>
</evidence>
<dbReference type="InterPro" id="IPR029460">
    <property type="entry name" value="DNAPol_HHH"/>
</dbReference>
<keyword evidence="7" id="KW-0239">DNA-directed DNA polymerase</keyword>
<dbReference type="GO" id="GO:0006260">
    <property type="term" value="P:DNA replication"/>
    <property type="evidence" value="ECO:0007669"/>
    <property type="project" value="UniProtKB-KW"/>
</dbReference>
<dbReference type="InterPro" id="IPR003141">
    <property type="entry name" value="Pol/His_phosphatase_N"/>
</dbReference>
<dbReference type="InterPro" id="IPR040982">
    <property type="entry name" value="DNA_pol3_finger"/>
</dbReference>
<protein>
    <recommendedName>
        <fullName evidence="3">DNA polymerase III subunit alpha</fullName>
        <ecNumber evidence="2">2.7.7.7</ecNumber>
    </recommendedName>
</protein>
<feature type="domain" description="Polymerase/histidinol phosphatase N-terminal" evidence="9">
    <location>
        <begin position="5"/>
        <end position="72"/>
    </location>
</feature>
<dbReference type="GO" id="GO:0003887">
    <property type="term" value="F:DNA-directed DNA polymerase activity"/>
    <property type="evidence" value="ECO:0007669"/>
    <property type="project" value="UniProtKB-KW"/>
</dbReference>
<dbReference type="Gene3D" id="3.20.20.140">
    <property type="entry name" value="Metal-dependent hydrolases"/>
    <property type="match status" value="1"/>
</dbReference>
<gene>
    <name evidence="10" type="ORF">ENL39_00500</name>
</gene>
<dbReference type="Gene3D" id="1.10.150.870">
    <property type="match status" value="1"/>
</dbReference>
<keyword evidence="4 10" id="KW-0808">Transferase</keyword>
<evidence type="ECO:0000256" key="6">
    <source>
        <dbReference type="ARBA" id="ARBA00022705"/>
    </source>
</evidence>
<dbReference type="SMART" id="SM00481">
    <property type="entry name" value="POLIIIAc"/>
    <property type="match status" value="1"/>
</dbReference>
<dbReference type="CDD" id="cd04485">
    <property type="entry name" value="DnaE_OBF"/>
    <property type="match status" value="1"/>
</dbReference>
<dbReference type="InterPro" id="IPR004365">
    <property type="entry name" value="NA-bd_OB_tRNA"/>
</dbReference>
<dbReference type="Pfam" id="PF14579">
    <property type="entry name" value="HHH_6"/>
    <property type="match status" value="1"/>
</dbReference>
<evidence type="ECO:0000256" key="7">
    <source>
        <dbReference type="ARBA" id="ARBA00022932"/>
    </source>
</evidence>
<reference evidence="10" key="1">
    <citation type="journal article" date="2020" name="mSystems">
        <title>Genome- and Community-Level Interaction Insights into Carbon Utilization and Element Cycling Functions of Hydrothermarchaeota in Hydrothermal Sediment.</title>
        <authorList>
            <person name="Zhou Z."/>
            <person name="Liu Y."/>
            <person name="Xu W."/>
            <person name="Pan J."/>
            <person name="Luo Z.H."/>
            <person name="Li M."/>
        </authorList>
    </citation>
    <scope>NUCLEOTIDE SEQUENCE [LARGE SCALE GENOMIC DNA]</scope>
    <source>
        <strain evidence="10">HyVt-92</strain>
    </source>
</reference>
<comment type="subcellular location">
    <subcellularLocation>
        <location evidence="1">Cytoplasm</location>
    </subcellularLocation>
</comment>
<dbReference type="PANTHER" id="PTHR32294">
    <property type="entry name" value="DNA POLYMERASE III SUBUNIT ALPHA"/>
    <property type="match status" value="1"/>
</dbReference>
<dbReference type="InterPro" id="IPR004013">
    <property type="entry name" value="PHP_dom"/>
</dbReference>
<dbReference type="InterPro" id="IPR011708">
    <property type="entry name" value="DNA_pol3_alpha_NTPase_dom"/>
</dbReference>
<dbReference type="PANTHER" id="PTHR32294:SF0">
    <property type="entry name" value="DNA POLYMERASE III SUBUNIT ALPHA"/>
    <property type="match status" value="1"/>
</dbReference>